<keyword evidence="1" id="KW-0812">Transmembrane</keyword>
<feature type="transmembrane region" description="Helical" evidence="1">
    <location>
        <begin position="109"/>
        <end position="131"/>
    </location>
</feature>
<keyword evidence="1" id="KW-1133">Transmembrane helix</keyword>
<dbReference type="EMBL" id="JAUHJR010000002">
    <property type="protein sequence ID" value="MDN4161236.1"/>
    <property type="molecule type" value="Genomic_DNA"/>
</dbReference>
<sequence length="212" mass="22963">MTAPCRRPRRVPVLPVVLVAALVNLPVLHGVVLDRQLAADGVDRSVRVEAHREAGGRHLLDYVVAGSGYVADVEEDVYEAAVRTGEVEVRLLPDEPSTHRVAGEVRSRVGLVVVLLTDAALVLMLGLLWHFRGRRDPQVRMVAVRDVERCPPGASLEQVGEDRYVACGDVLEIGDDALVLDLGDRRVEVLLGGHANPVGHQQPARVTGRLLG</sequence>
<evidence type="ECO:0000313" key="2">
    <source>
        <dbReference type="EMBL" id="MDN4161236.1"/>
    </source>
</evidence>
<accession>A0ABT8ESV5</accession>
<dbReference type="RefSeq" id="WP_300960131.1">
    <property type="nucleotide sequence ID" value="NZ_JAUHJR010000002.1"/>
</dbReference>
<keyword evidence="3" id="KW-1185">Reference proteome</keyword>
<comment type="caution">
    <text evidence="2">The sequence shown here is derived from an EMBL/GenBank/DDBJ whole genome shotgun (WGS) entry which is preliminary data.</text>
</comment>
<protein>
    <recommendedName>
        <fullName evidence="4">DUF3592 domain-containing protein</fullName>
    </recommendedName>
</protein>
<proteinExistence type="predicted"/>
<dbReference type="Proteomes" id="UP001168537">
    <property type="component" value="Unassembled WGS sequence"/>
</dbReference>
<gene>
    <name evidence="2" type="ORF">QWY29_07700</name>
</gene>
<name>A0ABT8ESV5_9ACTN</name>
<evidence type="ECO:0000256" key="1">
    <source>
        <dbReference type="SAM" id="Phobius"/>
    </source>
</evidence>
<evidence type="ECO:0008006" key="4">
    <source>
        <dbReference type="Google" id="ProtNLM"/>
    </source>
</evidence>
<organism evidence="2 3">
    <name type="scientific">Nocardioides abyssi</name>
    <dbReference type="NCBI Taxonomy" id="3058370"/>
    <lineage>
        <taxon>Bacteria</taxon>
        <taxon>Bacillati</taxon>
        <taxon>Actinomycetota</taxon>
        <taxon>Actinomycetes</taxon>
        <taxon>Propionibacteriales</taxon>
        <taxon>Nocardioidaceae</taxon>
        <taxon>Nocardioides</taxon>
    </lineage>
</organism>
<evidence type="ECO:0000313" key="3">
    <source>
        <dbReference type="Proteomes" id="UP001168537"/>
    </source>
</evidence>
<reference evidence="2" key="1">
    <citation type="submission" date="2023-06" db="EMBL/GenBank/DDBJ databases">
        <title>Draft genome sequence of Nocardioides sp. SOB72.</title>
        <authorList>
            <person name="Zhang G."/>
        </authorList>
    </citation>
    <scope>NUCLEOTIDE SEQUENCE</scope>
    <source>
        <strain evidence="2">SOB72</strain>
    </source>
</reference>
<keyword evidence="1" id="KW-0472">Membrane</keyword>
<feature type="transmembrane region" description="Helical" evidence="1">
    <location>
        <begin position="12"/>
        <end position="32"/>
    </location>
</feature>